<accession>A0A0G4GWA2</accession>
<evidence type="ECO:0000259" key="2">
    <source>
        <dbReference type="SMART" id="SM00507"/>
    </source>
</evidence>
<proteinExistence type="predicted"/>
<dbReference type="InterPro" id="IPR003615">
    <property type="entry name" value="HNH_nuc"/>
</dbReference>
<name>A0A0G4GWA2_VITBC</name>
<dbReference type="EMBL" id="CDMY01000850">
    <property type="protein sequence ID" value="CEM35287.1"/>
    <property type="molecule type" value="Genomic_DNA"/>
</dbReference>
<dbReference type="Proteomes" id="UP000041254">
    <property type="component" value="Unassembled WGS sequence"/>
</dbReference>
<feature type="domain" description="HNH nuclease" evidence="2">
    <location>
        <begin position="69"/>
        <end position="127"/>
    </location>
</feature>
<sequence>MRQLSLFLPIRQARAFTSRRAEHFLPVPPFDGICKRGAQVSTHGRVKHHNGPLTSGWTNGSGYLCTKINAKSYLVHRLVAETFLAQQKEDLQRRTESAHALQVDHIDGNKKNNAVDNLQWLDTKQHREKTAREIARPKPLFASSRPVVARCRHTGRITSFQQAAIAARHFQVHSLTMFKTLIGRYRPSFLRDYTLTYAAHRNRDGERFRTISFVKEAYHSLPPSQRPSRLPKVSNQGRVRHVNGHVTEGTYLSTGYRRVTLRGRNFLVHRLVAEVWLADEKAKWLEKGCTEDELEVDHIDGRRDNNCSQNLRWLPKKQHQSMTARRTWERRKGGRSTGQGM</sequence>
<organism evidence="3 4">
    <name type="scientific">Vitrella brassicaformis (strain CCMP3155)</name>
    <dbReference type="NCBI Taxonomy" id="1169540"/>
    <lineage>
        <taxon>Eukaryota</taxon>
        <taxon>Sar</taxon>
        <taxon>Alveolata</taxon>
        <taxon>Colpodellida</taxon>
        <taxon>Vitrellaceae</taxon>
        <taxon>Vitrella</taxon>
    </lineage>
</organism>
<dbReference type="SMART" id="SM00507">
    <property type="entry name" value="HNHc"/>
    <property type="match status" value="2"/>
</dbReference>
<feature type="region of interest" description="Disordered" evidence="1">
    <location>
        <begin position="317"/>
        <end position="341"/>
    </location>
</feature>
<evidence type="ECO:0000313" key="4">
    <source>
        <dbReference type="Proteomes" id="UP000041254"/>
    </source>
</evidence>
<dbReference type="STRING" id="1169540.A0A0G4GWA2"/>
<dbReference type="InParanoid" id="A0A0G4GWA2"/>
<keyword evidence="4" id="KW-1185">Reference proteome</keyword>
<evidence type="ECO:0000256" key="1">
    <source>
        <dbReference type="SAM" id="MobiDB-lite"/>
    </source>
</evidence>
<dbReference type="PhylomeDB" id="A0A0G4GWA2"/>
<dbReference type="Pfam" id="PF13392">
    <property type="entry name" value="HNH_3"/>
    <property type="match status" value="2"/>
</dbReference>
<dbReference type="AlphaFoldDB" id="A0A0G4GWA2"/>
<dbReference type="Gene3D" id="3.90.75.20">
    <property type="match status" value="2"/>
</dbReference>
<evidence type="ECO:0000313" key="3">
    <source>
        <dbReference type="EMBL" id="CEM35287.1"/>
    </source>
</evidence>
<dbReference type="OrthoDB" id="409392at2759"/>
<dbReference type="VEuPathDB" id="CryptoDB:Vbra_18885"/>
<feature type="domain" description="HNH nuclease" evidence="2">
    <location>
        <begin position="262"/>
        <end position="320"/>
    </location>
</feature>
<reference evidence="3 4" key="1">
    <citation type="submission" date="2014-11" db="EMBL/GenBank/DDBJ databases">
        <authorList>
            <person name="Zhu J."/>
            <person name="Qi W."/>
            <person name="Song R."/>
        </authorList>
    </citation>
    <scope>NUCLEOTIDE SEQUENCE [LARGE SCALE GENOMIC DNA]</scope>
</reference>
<gene>
    <name evidence="3" type="ORF">Vbra_18885</name>
</gene>
<dbReference type="InterPro" id="IPR044925">
    <property type="entry name" value="His-Me_finger_sf"/>
</dbReference>
<protein>
    <recommendedName>
        <fullName evidence="2">HNH nuclease domain-containing protein</fullName>
    </recommendedName>
</protein>
<dbReference type="SUPFAM" id="SSF54060">
    <property type="entry name" value="His-Me finger endonucleases"/>
    <property type="match status" value="2"/>
</dbReference>
<dbReference type="CDD" id="cd00085">
    <property type="entry name" value="HNHc"/>
    <property type="match status" value="1"/>
</dbReference>